<reference evidence="1 2" key="1">
    <citation type="submission" date="2020-07" db="EMBL/GenBank/DDBJ databases">
        <title>Genomic characterization of Flavobacterium psychrophilum strains.</title>
        <authorList>
            <person name="Castillo D."/>
            <person name="Jorgensen J."/>
            <person name="Middelboe M."/>
        </authorList>
    </citation>
    <scope>NUCLEOTIDE SEQUENCE [LARGE SCALE GENOMIC DNA]</scope>
    <source>
        <strain evidence="1 2">FPS-R7</strain>
    </source>
</reference>
<organism evidence="1 2">
    <name type="scientific">Flavobacterium psychrophilum</name>
    <dbReference type="NCBI Taxonomy" id="96345"/>
    <lineage>
        <taxon>Bacteria</taxon>
        <taxon>Pseudomonadati</taxon>
        <taxon>Bacteroidota</taxon>
        <taxon>Flavobacteriia</taxon>
        <taxon>Flavobacteriales</taxon>
        <taxon>Flavobacteriaceae</taxon>
        <taxon>Flavobacterium</taxon>
    </lineage>
</organism>
<dbReference type="RefSeq" id="WP_063742615.1">
    <property type="nucleotide sequence ID" value="NZ_CP059075.1"/>
</dbReference>
<gene>
    <name evidence="1" type="ORF">H0H26_06840</name>
</gene>
<dbReference type="EMBL" id="CP059075">
    <property type="protein sequence ID" value="QRE05296.1"/>
    <property type="molecule type" value="Genomic_DNA"/>
</dbReference>
<evidence type="ECO:0000313" key="1">
    <source>
        <dbReference type="EMBL" id="QRE05296.1"/>
    </source>
</evidence>
<accession>A0A8G2G1Y7</accession>
<sequence length="307" mass="33547">MPQNMPEVWLDRVINNLTTADQAPFLDGIAEMDVDVSQMGEGTITESNIIHVPTSEFAPDILINNSTYPIALQAYTDDAVTIQLDKFQTKVVTLTDDQVMGASYDRIDNATRKTVQKLTSEKFSKAIHAIAPTENTAKTPVITATGGGGATPLTDPTGRLRLVYEDLVALKGRFDKIKGCPVVGRRIVLCVDHYNDLLLDRKNFGDQLVNYKAGTTAPIIAAFEIFQYENMPAYAAGVKKAYGTIPVATDKTASVAFLVDNIAKKTGNTKQYFTAAKDNPTTQTNQLAYRHYFIAVPFQATMIGAIL</sequence>
<evidence type="ECO:0000313" key="2">
    <source>
        <dbReference type="Proteomes" id="UP000596329"/>
    </source>
</evidence>
<dbReference type="Proteomes" id="UP000596329">
    <property type="component" value="Chromosome"/>
</dbReference>
<protein>
    <submittedName>
        <fullName evidence="1">Uncharacterized protein</fullName>
    </submittedName>
</protein>
<name>A0A8G2G1Y7_FLAPS</name>
<dbReference type="AlphaFoldDB" id="A0A8G2G1Y7"/>
<proteinExistence type="predicted"/>